<feature type="region of interest" description="Disordered" evidence="2">
    <location>
        <begin position="224"/>
        <end position="250"/>
    </location>
</feature>
<accession>A0A7S0NVE9</accession>
<feature type="transmembrane region" description="Helical" evidence="3">
    <location>
        <begin position="46"/>
        <end position="69"/>
    </location>
</feature>
<dbReference type="SUPFAM" id="SSF103473">
    <property type="entry name" value="MFS general substrate transporter"/>
    <property type="match status" value="1"/>
</dbReference>
<gene>
    <name evidence="4" type="ORF">CLEP1334_LOCUS11365</name>
</gene>
<name>A0A7S0NVE9_9EUKA</name>
<proteinExistence type="inferred from homology"/>
<dbReference type="InterPro" id="IPR051951">
    <property type="entry name" value="UNC-93_regulatory"/>
</dbReference>
<feature type="transmembrane region" description="Helical" evidence="3">
    <location>
        <begin position="81"/>
        <end position="99"/>
    </location>
</feature>
<dbReference type="EMBL" id="HBER01022728">
    <property type="protein sequence ID" value="CAD8536085.1"/>
    <property type="molecule type" value="Transcribed_RNA"/>
</dbReference>
<sequence length="250" mass="26179">MLCGRSSLLYLLVERRALLLTPTNMAFGLMTALYPSKVTVAVKHQLGAPAVGWLYALSGGTAAATTLLMMPLTQLVGGRSCCIGFGAFCFGVAALWLSLCDDRCELRLSWHSWALLFVLYGCGVAAWQACIMALVGDVFKGDPRAAFAHLKLTSGLTSFAGFMLAPAISSQALAAGCFCLTLLGAACFGGLLLLLCMRRRGSEAVAILAVSSCNSASVACSQSHVTSTEPPPDHAEPHPPALEKASRHGP</sequence>
<comment type="similarity">
    <text evidence="1">Belongs to the unc-93 family.</text>
</comment>
<evidence type="ECO:0000313" key="4">
    <source>
        <dbReference type="EMBL" id="CAD8536085.1"/>
    </source>
</evidence>
<keyword evidence="3" id="KW-1133">Transmembrane helix</keyword>
<dbReference type="PANTHER" id="PTHR19444">
    <property type="entry name" value="UNC-93 RELATED"/>
    <property type="match status" value="1"/>
</dbReference>
<dbReference type="AlphaFoldDB" id="A0A7S0NVE9"/>
<dbReference type="PANTHER" id="PTHR19444:SF13">
    <property type="entry name" value="PROTEIN UNC-93 HOMOLOG A"/>
    <property type="match status" value="1"/>
</dbReference>
<reference evidence="4" key="1">
    <citation type="submission" date="2021-01" db="EMBL/GenBank/DDBJ databases">
        <authorList>
            <person name="Corre E."/>
            <person name="Pelletier E."/>
            <person name="Niang G."/>
            <person name="Scheremetjew M."/>
            <person name="Finn R."/>
            <person name="Kale V."/>
            <person name="Holt S."/>
            <person name="Cochrane G."/>
            <person name="Meng A."/>
            <person name="Brown T."/>
            <person name="Cohen L."/>
        </authorList>
    </citation>
    <scope>NUCLEOTIDE SEQUENCE</scope>
    <source>
        <strain evidence="4">RCC1130</strain>
    </source>
</reference>
<dbReference type="InterPro" id="IPR036259">
    <property type="entry name" value="MFS_trans_sf"/>
</dbReference>
<feature type="transmembrane region" description="Helical" evidence="3">
    <location>
        <begin position="111"/>
        <end position="135"/>
    </location>
</feature>
<evidence type="ECO:0000256" key="2">
    <source>
        <dbReference type="SAM" id="MobiDB-lite"/>
    </source>
</evidence>
<keyword evidence="3" id="KW-0812">Transmembrane</keyword>
<organism evidence="4">
    <name type="scientific">Calcidiscus leptoporus</name>
    <dbReference type="NCBI Taxonomy" id="127549"/>
    <lineage>
        <taxon>Eukaryota</taxon>
        <taxon>Haptista</taxon>
        <taxon>Haptophyta</taxon>
        <taxon>Prymnesiophyceae</taxon>
        <taxon>Coccolithales</taxon>
        <taxon>Calcidiscaceae</taxon>
        <taxon>Calcidiscus</taxon>
    </lineage>
</organism>
<keyword evidence="3" id="KW-0472">Membrane</keyword>
<feature type="transmembrane region" description="Helical" evidence="3">
    <location>
        <begin position="17"/>
        <end position="34"/>
    </location>
</feature>
<feature type="transmembrane region" description="Helical" evidence="3">
    <location>
        <begin position="147"/>
        <end position="167"/>
    </location>
</feature>
<dbReference type="Gene3D" id="1.20.1250.20">
    <property type="entry name" value="MFS general substrate transporter like domains"/>
    <property type="match status" value="1"/>
</dbReference>
<protein>
    <submittedName>
        <fullName evidence="4">Uncharacterized protein</fullName>
    </submittedName>
</protein>
<evidence type="ECO:0000256" key="3">
    <source>
        <dbReference type="SAM" id="Phobius"/>
    </source>
</evidence>
<feature type="transmembrane region" description="Helical" evidence="3">
    <location>
        <begin position="173"/>
        <end position="195"/>
    </location>
</feature>
<evidence type="ECO:0000256" key="1">
    <source>
        <dbReference type="ARBA" id="ARBA00009172"/>
    </source>
</evidence>